<feature type="region of interest" description="Disordered" evidence="1">
    <location>
        <begin position="59"/>
        <end position="85"/>
    </location>
</feature>
<comment type="caution">
    <text evidence="4">The sequence shown here is derived from an EMBL/GenBank/DDBJ whole genome shotgun (WGS) entry which is preliminary data.</text>
</comment>
<dbReference type="PANTHER" id="PTHR48475:SF2">
    <property type="entry name" value="RIBONUCLEASE H"/>
    <property type="match status" value="1"/>
</dbReference>
<dbReference type="EMBL" id="BKCP01010737">
    <property type="protein sequence ID" value="GER53739.1"/>
    <property type="molecule type" value="Genomic_DNA"/>
</dbReference>
<dbReference type="Gene3D" id="3.30.70.270">
    <property type="match status" value="1"/>
</dbReference>
<reference evidence="5" key="1">
    <citation type="journal article" date="2019" name="Curr. Biol.">
        <title>Genome Sequence of Striga asiatica Provides Insight into the Evolution of Plant Parasitism.</title>
        <authorList>
            <person name="Yoshida S."/>
            <person name="Kim S."/>
            <person name="Wafula E.K."/>
            <person name="Tanskanen J."/>
            <person name="Kim Y.M."/>
            <person name="Honaas L."/>
            <person name="Yang Z."/>
            <person name="Spallek T."/>
            <person name="Conn C.E."/>
            <person name="Ichihashi Y."/>
            <person name="Cheong K."/>
            <person name="Cui S."/>
            <person name="Der J.P."/>
            <person name="Gundlach H."/>
            <person name="Jiao Y."/>
            <person name="Hori C."/>
            <person name="Ishida J.K."/>
            <person name="Kasahara H."/>
            <person name="Kiba T."/>
            <person name="Kim M.S."/>
            <person name="Koo N."/>
            <person name="Laohavisit A."/>
            <person name="Lee Y.H."/>
            <person name="Lumba S."/>
            <person name="McCourt P."/>
            <person name="Mortimer J.C."/>
            <person name="Mutuku J.M."/>
            <person name="Nomura T."/>
            <person name="Sasaki-Sekimoto Y."/>
            <person name="Seto Y."/>
            <person name="Wang Y."/>
            <person name="Wakatake T."/>
            <person name="Sakakibara H."/>
            <person name="Demura T."/>
            <person name="Yamaguchi S."/>
            <person name="Yoneyama K."/>
            <person name="Manabe R.I."/>
            <person name="Nelson D.C."/>
            <person name="Schulman A.H."/>
            <person name="Timko M.P."/>
            <person name="dePamphilis C.W."/>
            <person name="Choi D."/>
            <person name="Shirasu K."/>
        </authorList>
    </citation>
    <scope>NUCLEOTIDE SEQUENCE [LARGE SCALE GENOMIC DNA]</scope>
    <source>
        <strain evidence="5">cv. UVA1</strain>
    </source>
</reference>
<dbReference type="Gene3D" id="3.10.20.370">
    <property type="match status" value="1"/>
</dbReference>
<evidence type="ECO:0000313" key="5">
    <source>
        <dbReference type="Proteomes" id="UP000325081"/>
    </source>
</evidence>
<dbReference type="OrthoDB" id="912714at2759"/>
<evidence type="ECO:0000259" key="3">
    <source>
        <dbReference type="Pfam" id="PF17919"/>
    </source>
</evidence>
<feature type="domain" description="Zinc knuckle CX2CX4HX4C" evidence="2">
    <location>
        <begin position="5"/>
        <end position="32"/>
    </location>
</feature>
<dbReference type="InterPro" id="IPR043128">
    <property type="entry name" value="Rev_trsase/Diguanyl_cyclase"/>
</dbReference>
<dbReference type="PANTHER" id="PTHR48475">
    <property type="entry name" value="RIBONUCLEASE H"/>
    <property type="match status" value="1"/>
</dbReference>
<dbReference type="Proteomes" id="UP000325081">
    <property type="component" value="Unassembled WGS sequence"/>
</dbReference>
<organism evidence="4 5">
    <name type="scientific">Striga asiatica</name>
    <name type="common">Asiatic witchweed</name>
    <name type="synonym">Buchnera asiatica</name>
    <dbReference type="NCBI Taxonomy" id="4170"/>
    <lineage>
        <taxon>Eukaryota</taxon>
        <taxon>Viridiplantae</taxon>
        <taxon>Streptophyta</taxon>
        <taxon>Embryophyta</taxon>
        <taxon>Tracheophyta</taxon>
        <taxon>Spermatophyta</taxon>
        <taxon>Magnoliopsida</taxon>
        <taxon>eudicotyledons</taxon>
        <taxon>Gunneridae</taxon>
        <taxon>Pentapetalae</taxon>
        <taxon>asterids</taxon>
        <taxon>lamiids</taxon>
        <taxon>Lamiales</taxon>
        <taxon>Orobanchaceae</taxon>
        <taxon>Buchnereae</taxon>
        <taxon>Striga</taxon>
    </lineage>
</organism>
<gene>
    <name evidence="4" type="ORF">STAS_31288</name>
</gene>
<dbReference type="InterPro" id="IPR025836">
    <property type="entry name" value="Zn_knuckle_CX2CX4HX4C"/>
</dbReference>
<proteinExistence type="predicted"/>
<dbReference type="InterPro" id="IPR041577">
    <property type="entry name" value="RT_RNaseH_2"/>
</dbReference>
<evidence type="ECO:0000259" key="2">
    <source>
        <dbReference type="Pfam" id="PF14392"/>
    </source>
</evidence>
<evidence type="ECO:0000313" key="4">
    <source>
        <dbReference type="EMBL" id="GER53739.1"/>
    </source>
</evidence>
<feature type="domain" description="Reverse transcriptase/retrotransposon-derived protein RNase H-like" evidence="3">
    <location>
        <begin position="141"/>
        <end position="239"/>
    </location>
</feature>
<sequence length="302" mass="34220">MGYYILIRFQYERLVNLDYYCGNLGHLDRLCSKRLADIENGCLREGQYGDSLKAIVGGSNTRSSHSSSFYKTDTAPPRPEFNRPTGFTRLNPAKCSFEVKSGNFQGYMVTKRGIEVSPEKPVAEKSGPLFRSLRKSSKFQWTEEAQKSFEELQKVLANLPLLAKPVHGEDLVLYISIGETAVSLVLLREEGTMQFPIYYVSRVMQGAKRRYSEVEKCAVAVVATVKKLRPYFLGHKVKVRRNMPLGETLGRPSVSGRLVKWKVELSEYTITYEPRRAIKAQTLADFIQEGTCNATIIIIILR</sequence>
<keyword evidence="5" id="KW-1185">Reference proteome</keyword>
<dbReference type="SUPFAM" id="SSF56672">
    <property type="entry name" value="DNA/RNA polymerases"/>
    <property type="match status" value="1"/>
</dbReference>
<dbReference type="AlphaFoldDB" id="A0A5A7R878"/>
<evidence type="ECO:0000256" key="1">
    <source>
        <dbReference type="SAM" id="MobiDB-lite"/>
    </source>
</evidence>
<accession>A0A5A7R878</accession>
<dbReference type="InterPro" id="IPR043502">
    <property type="entry name" value="DNA/RNA_pol_sf"/>
</dbReference>
<dbReference type="Pfam" id="PF17919">
    <property type="entry name" value="RT_RNaseH_2"/>
    <property type="match status" value="1"/>
</dbReference>
<dbReference type="Pfam" id="PF14392">
    <property type="entry name" value="zf-CCHC_4"/>
    <property type="match status" value="1"/>
</dbReference>
<protein>
    <submittedName>
        <fullName evidence="4">Gag-pol polyprotein</fullName>
    </submittedName>
</protein>
<name>A0A5A7R878_STRAF</name>